<evidence type="ECO:0000313" key="5">
    <source>
        <dbReference type="Proteomes" id="UP000078597"/>
    </source>
</evidence>
<feature type="region of interest" description="Disordered" evidence="1">
    <location>
        <begin position="84"/>
        <end position="135"/>
    </location>
</feature>
<feature type="compositionally biased region" description="Basic and acidic residues" evidence="1">
    <location>
        <begin position="90"/>
        <end position="117"/>
    </location>
</feature>
<reference evidence="4 6" key="3">
    <citation type="submission" date="2016-06" db="EMBL/GenBank/DDBJ databases">
        <authorList>
            <consortium name="Pathogen Informatics"/>
        </authorList>
    </citation>
    <scope>NUCLEOTIDE SEQUENCE [LARGE SCALE GENOMIC DNA]</scope>
</reference>
<protein>
    <submittedName>
        <fullName evidence="3">Uncharacterized protein</fullName>
    </submittedName>
</protein>
<sequence>MRGHFSFLDVSTNIYTLERYKKLIIKIAFLLSTITFFLSILSIVLVKICSQDQSATYADLDIDIEGDTKPKTYLYIIKKESSVFSSTKGKKNDNDRPDSPHSAGEMRDEMKEERKDEENNEEVEDKSINAKEEVL</sequence>
<evidence type="ECO:0000313" key="3">
    <source>
        <dbReference type="EMBL" id="SBS97161.1"/>
    </source>
</evidence>
<evidence type="ECO:0000313" key="4">
    <source>
        <dbReference type="EMBL" id="SCO93842.1"/>
    </source>
</evidence>
<dbReference type="GeneID" id="39870428"/>
<evidence type="ECO:0000256" key="1">
    <source>
        <dbReference type="SAM" id="MobiDB-lite"/>
    </source>
</evidence>
<dbReference type="AlphaFoldDB" id="A0A1A8WXR4"/>
<gene>
    <name evidence="4" type="primary">PmUG01_12043900</name>
    <name evidence="3" type="ORF">PMALA_059400</name>
    <name evidence="4" type="ORF">PMUG01_12043900</name>
</gene>
<reference evidence="3" key="2">
    <citation type="submission" date="2016-05" db="EMBL/GenBank/DDBJ databases">
        <authorList>
            <person name="Lavstsen T."/>
            <person name="Jespersen J.S."/>
        </authorList>
    </citation>
    <scope>NUCLEOTIDE SEQUENCE [LARGE SCALE GENOMIC DNA]</scope>
</reference>
<keyword evidence="6" id="KW-1185">Reference proteome</keyword>
<proteinExistence type="predicted"/>
<dbReference type="EMBL" id="FLQW01004644">
    <property type="protein sequence ID" value="SBS97161.1"/>
    <property type="molecule type" value="Genomic_DNA"/>
</dbReference>
<dbReference type="KEGG" id="pmal:PMUG01_12043900"/>
<feature type="transmembrane region" description="Helical" evidence="2">
    <location>
        <begin position="23"/>
        <end position="46"/>
    </location>
</feature>
<dbReference type="Proteomes" id="UP000219813">
    <property type="component" value="Chromosome 12"/>
</dbReference>
<name>A0A1A8WXR4_PLAMA</name>
<dbReference type="OMA" id="FVNIFPY"/>
<dbReference type="Proteomes" id="UP000078597">
    <property type="component" value="Unassembled WGS sequence"/>
</dbReference>
<dbReference type="VEuPathDB" id="PlasmoDB:PmUG01_12043900"/>
<keyword evidence="2" id="KW-0472">Membrane</keyword>
<evidence type="ECO:0000256" key="2">
    <source>
        <dbReference type="SAM" id="Phobius"/>
    </source>
</evidence>
<evidence type="ECO:0000313" key="6">
    <source>
        <dbReference type="Proteomes" id="UP000219813"/>
    </source>
</evidence>
<reference evidence="5" key="1">
    <citation type="submission" date="2016-05" db="EMBL/GenBank/DDBJ databases">
        <authorList>
            <person name="Naeem Raeece"/>
        </authorList>
    </citation>
    <scope>NUCLEOTIDE SEQUENCE [LARGE SCALE GENOMIC DNA]</scope>
</reference>
<dbReference type="EMBL" id="LT594633">
    <property type="protein sequence ID" value="SCO93842.1"/>
    <property type="molecule type" value="Genomic_DNA"/>
</dbReference>
<feature type="compositionally biased region" description="Basic and acidic residues" evidence="1">
    <location>
        <begin position="125"/>
        <end position="135"/>
    </location>
</feature>
<organism evidence="3 5">
    <name type="scientific">Plasmodium malariae</name>
    <dbReference type="NCBI Taxonomy" id="5858"/>
    <lineage>
        <taxon>Eukaryota</taxon>
        <taxon>Sar</taxon>
        <taxon>Alveolata</taxon>
        <taxon>Apicomplexa</taxon>
        <taxon>Aconoidasida</taxon>
        <taxon>Haemosporida</taxon>
        <taxon>Plasmodiidae</taxon>
        <taxon>Plasmodium</taxon>
        <taxon>Plasmodium (Plasmodium)</taxon>
    </lineage>
</organism>
<dbReference type="RefSeq" id="XP_028863120.1">
    <property type="nucleotide sequence ID" value="XM_029006652.1"/>
</dbReference>
<keyword evidence="2" id="KW-0812">Transmembrane</keyword>
<accession>A0A1A8WXR4</accession>
<keyword evidence="2" id="KW-1133">Transmembrane helix</keyword>
<dbReference type="OrthoDB" id="372547at2759"/>